<evidence type="ECO:0000256" key="7">
    <source>
        <dbReference type="ARBA" id="ARBA00047899"/>
    </source>
</evidence>
<comment type="catalytic activity">
    <reaction evidence="8">
        <text>L-seryl-[protein] + ATP = O-phospho-L-seryl-[protein] + ADP + H(+)</text>
        <dbReference type="Rhea" id="RHEA:17989"/>
        <dbReference type="Rhea" id="RHEA-COMP:9863"/>
        <dbReference type="Rhea" id="RHEA-COMP:11604"/>
        <dbReference type="ChEBI" id="CHEBI:15378"/>
        <dbReference type="ChEBI" id="CHEBI:29999"/>
        <dbReference type="ChEBI" id="CHEBI:30616"/>
        <dbReference type="ChEBI" id="CHEBI:83421"/>
        <dbReference type="ChEBI" id="CHEBI:456216"/>
        <dbReference type="EC" id="2.7.11.1"/>
    </reaction>
</comment>
<dbReference type="PANTHER" id="PTHR47634:SF9">
    <property type="entry name" value="PROTEIN KINASE DOMAIN-CONTAINING PROTEIN-RELATED"/>
    <property type="match status" value="1"/>
</dbReference>
<comment type="caution">
    <text evidence="11">The sequence shown here is derived from an EMBL/GenBank/DDBJ whole genome shotgun (WGS) entry which is preliminary data.</text>
</comment>
<evidence type="ECO:0000259" key="10">
    <source>
        <dbReference type="PROSITE" id="PS50011"/>
    </source>
</evidence>
<evidence type="ECO:0000256" key="8">
    <source>
        <dbReference type="ARBA" id="ARBA00048679"/>
    </source>
</evidence>
<evidence type="ECO:0000256" key="9">
    <source>
        <dbReference type="SAM" id="MobiDB-lite"/>
    </source>
</evidence>
<dbReference type="PROSITE" id="PS00108">
    <property type="entry name" value="PROTEIN_KINASE_ST"/>
    <property type="match status" value="1"/>
</dbReference>
<evidence type="ECO:0000313" key="12">
    <source>
        <dbReference type="Proteomes" id="UP001385951"/>
    </source>
</evidence>
<keyword evidence="2" id="KW-0723">Serine/threonine-protein kinase</keyword>
<evidence type="ECO:0000256" key="1">
    <source>
        <dbReference type="ARBA" id="ARBA00012513"/>
    </source>
</evidence>
<feature type="domain" description="Protein kinase" evidence="10">
    <location>
        <begin position="70"/>
        <end position="426"/>
    </location>
</feature>
<keyword evidence="4" id="KW-0547">Nucleotide-binding</keyword>
<dbReference type="GO" id="GO:0000245">
    <property type="term" value="P:spliceosomal complex assembly"/>
    <property type="evidence" value="ECO:0007669"/>
    <property type="project" value="TreeGrafter"/>
</dbReference>
<protein>
    <recommendedName>
        <fullName evidence="1">non-specific serine/threonine protein kinase</fullName>
        <ecNumber evidence="1">2.7.11.1</ecNumber>
    </recommendedName>
</protein>
<dbReference type="GO" id="GO:0005634">
    <property type="term" value="C:nucleus"/>
    <property type="evidence" value="ECO:0007669"/>
    <property type="project" value="TreeGrafter"/>
</dbReference>
<evidence type="ECO:0000256" key="6">
    <source>
        <dbReference type="ARBA" id="ARBA00022840"/>
    </source>
</evidence>
<keyword evidence="5" id="KW-0418">Kinase</keyword>
<dbReference type="Gene3D" id="3.30.200.20">
    <property type="entry name" value="Phosphorylase Kinase, domain 1"/>
    <property type="match status" value="1"/>
</dbReference>
<dbReference type="InterPro" id="IPR008271">
    <property type="entry name" value="Ser/Thr_kinase_AS"/>
</dbReference>
<dbReference type="EC" id="2.7.11.1" evidence="1"/>
<dbReference type="GO" id="GO:0005737">
    <property type="term" value="C:cytoplasm"/>
    <property type="evidence" value="ECO:0007669"/>
    <property type="project" value="TreeGrafter"/>
</dbReference>
<dbReference type="PROSITE" id="PS50011">
    <property type="entry name" value="PROTEIN_KINASE_DOM"/>
    <property type="match status" value="1"/>
</dbReference>
<feature type="compositionally biased region" description="Polar residues" evidence="9">
    <location>
        <begin position="27"/>
        <end position="37"/>
    </location>
</feature>
<name>A0AAW0GHJ8_9APHY</name>
<dbReference type="Proteomes" id="UP001385951">
    <property type="component" value="Unassembled WGS sequence"/>
</dbReference>
<dbReference type="InterPro" id="IPR000719">
    <property type="entry name" value="Prot_kinase_dom"/>
</dbReference>
<evidence type="ECO:0000256" key="5">
    <source>
        <dbReference type="ARBA" id="ARBA00022777"/>
    </source>
</evidence>
<feature type="region of interest" description="Disordered" evidence="9">
    <location>
        <begin position="27"/>
        <end position="47"/>
    </location>
</feature>
<keyword evidence="12" id="KW-1185">Reference proteome</keyword>
<accession>A0AAW0GHJ8</accession>
<organism evidence="11 12">
    <name type="scientific">Cerrena zonata</name>
    <dbReference type="NCBI Taxonomy" id="2478898"/>
    <lineage>
        <taxon>Eukaryota</taxon>
        <taxon>Fungi</taxon>
        <taxon>Dikarya</taxon>
        <taxon>Basidiomycota</taxon>
        <taxon>Agaricomycotina</taxon>
        <taxon>Agaricomycetes</taxon>
        <taxon>Polyporales</taxon>
        <taxon>Cerrenaceae</taxon>
        <taxon>Cerrena</taxon>
    </lineage>
</organism>
<dbReference type="PANTHER" id="PTHR47634">
    <property type="entry name" value="PROTEIN KINASE DOMAIN-CONTAINING PROTEIN-RELATED"/>
    <property type="match status" value="1"/>
</dbReference>
<evidence type="ECO:0000313" key="11">
    <source>
        <dbReference type="EMBL" id="KAK7689688.1"/>
    </source>
</evidence>
<dbReference type="SMART" id="SM00220">
    <property type="entry name" value="S_TKc"/>
    <property type="match status" value="1"/>
</dbReference>
<dbReference type="EMBL" id="JASBNA010000008">
    <property type="protein sequence ID" value="KAK7689688.1"/>
    <property type="molecule type" value="Genomic_DNA"/>
</dbReference>
<dbReference type="AlphaFoldDB" id="A0AAW0GHJ8"/>
<dbReference type="SUPFAM" id="SSF56112">
    <property type="entry name" value="Protein kinase-like (PK-like)"/>
    <property type="match status" value="1"/>
</dbReference>
<evidence type="ECO:0000256" key="2">
    <source>
        <dbReference type="ARBA" id="ARBA00022527"/>
    </source>
</evidence>
<keyword evidence="6" id="KW-0067">ATP-binding</keyword>
<reference evidence="11 12" key="1">
    <citation type="submission" date="2022-09" db="EMBL/GenBank/DDBJ databases">
        <authorList>
            <person name="Palmer J.M."/>
        </authorList>
    </citation>
    <scope>NUCLEOTIDE SEQUENCE [LARGE SCALE GENOMIC DNA]</scope>
    <source>
        <strain evidence="11 12">DSM 7382</strain>
    </source>
</reference>
<dbReference type="GO" id="GO:0005524">
    <property type="term" value="F:ATP binding"/>
    <property type="evidence" value="ECO:0007669"/>
    <property type="project" value="UniProtKB-KW"/>
</dbReference>
<dbReference type="Pfam" id="PF00069">
    <property type="entry name" value="Pkinase"/>
    <property type="match status" value="2"/>
</dbReference>
<dbReference type="Gene3D" id="1.10.510.10">
    <property type="entry name" value="Transferase(Phosphotransferase) domain 1"/>
    <property type="match status" value="1"/>
</dbReference>
<dbReference type="GO" id="GO:0004674">
    <property type="term" value="F:protein serine/threonine kinase activity"/>
    <property type="evidence" value="ECO:0007669"/>
    <property type="project" value="UniProtKB-KW"/>
</dbReference>
<dbReference type="GO" id="GO:0050684">
    <property type="term" value="P:regulation of mRNA processing"/>
    <property type="evidence" value="ECO:0007669"/>
    <property type="project" value="TreeGrafter"/>
</dbReference>
<evidence type="ECO:0000256" key="4">
    <source>
        <dbReference type="ARBA" id="ARBA00022741"/>
    </source>
</evidence>
<gene>
    <name evidence="11" type="ORF">QCA50_007483</name>
</gene>
<dbReference type="InterPro" id="IPR051334">
    <property type="entry name" value="SRPK"/>
</dbReference>
<comment type="catalytic activity">
    <reaction evidence="7">
        <text>L-threonyl-[protein] + ATP = O-phospho-L-threonyl-[protein] + ADP + H(+)</text>
        <dbReference type="Rhea" id="RHEA:46608"/>
        <dbReference type="Rhea" id="RHEA-COMP:11060"/>
        <dbReference type="Rhea" id="RHEA-COMP:11605"/>
        <dbReference type="ChEBI" id="CHEBI:15378"/>
        <dbReference type="ChEBI" id="CHEBI:30013"/>
        <dbReference type="ChEBI" id="CHEBI:30616"/>
        <dbReference type="ChEBI" id="CHEBI:61977"/>
        <dbReference type="ChEBI" id="CHEBI:456216"/>
        <dbReference type="EC" id="2.7.11.1"/>
    </reaction>
</comment>
<proteinExistence type="predicted"/>
<keyword evidence="3" id="KW-0808">Transferase</keyword>
<dbReference type="InterPro" id="IPR011009">
    <property type="entry name" value="Kinase-like_dom_sf"/>
</dbReference>
<sequence length="439" mass="49702">MLAFKNPCIRRLSVAVTTRFHCSRNLSSLPDQPSDATSGWEKHEEPLTGYHPPAVNKYCPVNINDTLGHYRILRKLGWGGYSTAWLSESQSPSDPTTSDISTLKLLTTWCTGAQDKLQELEFLRKMRDQAPDHPGHAHVLQLKDQFHHQGPYGQHLCLVTEPLLHNMRIFSMRFPHRIMPLSLVRSVSRQIVLGLQYLHEECNIIHTDLKPDNILMVAPNGQQFFKDLHNPSKSSVATDPLGNTVTRVSSEPLYYPLPGSVAQEDDIWLQLKVKIADVGTACWADKASQHYTDRIQSPALRAPEVAIGAGWGKPADIWSLGCTIYELYMTNSLLPPGCAAGQIPHYHSIFFGQYPEALIERGKHSDIWFNPDGSPKNTFSSQPFDTEIRRRNAPDADVFIDFLRLAFTLDPDQRATCRDLLAHPWLNPDNWNSFHRRNT</sequence>
<evidence type="ECO:0000256" key="3">
    <source>
        <dbReference type="ARBA" id="ARBA00022679"/>
    </source>
</evidence>